<sequence length="140" mass="15600">MLCQGHRTRLPIEGCRPRHYRRGRKISLKGGAAALGRMRGIEAMPMMGKSKKKGLEGLQLRLGIEILSSLRKSSLQLGQKRLEEGPRRGNRESAITLVAKVLARLAGGVTTAVATDIRHVKGKGREERKDNVRAKWKREL</sequence>
<dbReference type="AlphaFoldDB" id="A0AAN9SW36"/>
<evidence type="ECO:0000313" key="2">
    <source>
        <dbReference type="Proteomes" id="UP001386955"/>
    </source>
</evidence>
<evidence type="ECO:0000313" key="1">
    <source>
        <dbReference type="EMBL" id="KAK7406607.1"/>
    </source>
</evidence>
<name>A0AAN9SW36_PSOTE</name>
<comment type="caution">
    <text evidence="1">The sequence shown here is derived from an EMBL/GenBank/DDBJ whole genome shotgun (WGS) entry which is preliminary data.</text>
</comment>
<proteinExistence type="predicted"/>
<dbReference type="Proteomes" id="UP001386955">
    <property type="component" value="Unassembled WGS sequence"/>
</dbReference>
<accession>A0AAN9SW36</accession>
<reference evidence="1 2" key="1">
    <citation type="submission" date="2024-01" db="EMBL/GenBank/DDBJ databases">
        <title>The genomes of 5 underutilized Papilionoideae crops provide insights into root nodulation and disease resistanc.</title>
        <authorList>
            <person name="Jiang F."/>
        </authorList>
    </citation>
    <scope>NUCLEOTIDE SEQUENCE [LARGE SCALE GENOMIC DNA]</scope>
    <source>
        <strain evidence="1">DUOXIRENSHENG_FW03</strain>
        <tissue evidence="1">Leaves</tissue>
    </source>
</reference>
<gene>
    <name evidence="1" type="ORF">VNO78_08236</name>
</gene>
<dbReference type="EMBL" id="JAYMYS010000002">
    <property type="protein sequence ID" value="KAK7406607.1"/>
    <property type="molecule type" value="Genomic_DNA"/>
</dbReference>
<protein>
    <submittedName>
        <fullName evidence="1">Uncharacterized protein</fullName>
    </submittedName>
</protein>
<keyword evidence="2" id="KW-1185">Reference proteome</keyword>
<organism evidence="1 2">
    <name type="scientific">Psophocarpus tetragonolobus</name>
    <name type="common">Winged bean</name>
    <name type="synonym">Dolichos tetragonolobus</name>
    <dbReference type="NCBI Taxonomy" id="3891"/>
    <lineage>
        <taxon>Eukaryota</taxon>
        <taxon>Viridiplantae</taxon>
        <taxon>Streptophyta</taxon>
        <taxon>Embryophyta</taxon>
        <taxon>Tracheophyta</taxon>
        <taxon>Spermatophyta</taxon>
        <taxon>Magnoliopsida</taxon>
        <taxon>eudicotyledons</taxon>
        <taxon>Gunneridae</taxon>
        <taxon>Pentapetalae</taxon>
        <taxon>rosids</taxon>
        <taxon>fabids</taxon>
        <taxon>Fabales</taxon>
        <taxon>Fabaceae</taxon>
        <taxon>Papilionoideae</taxon>
        <taxon>50 kb inversion clade</taxon>
        <taxon>NPAAA clade</taxon>
        <taxon>indigoferoid/millettioid clade</taxon>
        <taxon>Phaseoleae</taxon>
        <taxon>Psophocarpus</taxon>
    </lineage>
</organism>